<dbReference type="EMBL" id="LN879430">
    <property type="protein sequence ID" value="CUH91702.1"/>
    <property type="molecule type" value="Genomic_DNA"/>
</dbReference>
<dbReference type="GO" id="GO:0008081">
    <property type="term" value="F:phosphoric diester hydrolase activity"/>
    <property type="evidence" value="ECO:0007669"/>
    <property type="project" value="InterPro"/>
</dbReference>
<reference evidence="3" key="1">
    <citation type="submission" date="2015-09" db="EMBL/GenBank/DDBJ databases">
        <authorList>
            <person name="Wibberg D."/>
        </authorList>
    </citation>
    <scope>NUCLEOTIDE SEQUENCE [LARGE SCALE GENOMIC DNA]</scope>
    <source>
        <strain evidence="3">SD1D</strain>
    </source>
</reference>
<dbReference type="InterPro" id="IPR030395">
    <property type="entry name" value="GP_PDE_dom"/>
</dbReference>
<organism evidence="2 3">
    <name type="scientific">Herbinix luporum</name>
    <dbReference type="NCBI Taxonomy" id="1679721"/>
    <lineage>
        <taxon>Bacteria</taxon>
        <taxon>Bacillati</taxon>
        <taxon>Bacillota</taxon>
        <taxon>Clostridia</taxon>
        <taxon>Lachnospirales</taxon>
        <taxon>Lachnospiraceae</taxon>
        <taxon>Herbinix</taxon>
    </lineage>
</organism>
<evidence type="ECO:0000313" key="2">
    <source>
        <dbReference type="EMBL" id="CUH91702.1"/>
    </source>
</evidence>
<dbReference type="Pfam" id="PF03009">
    <property type="entry name" value="GDPD"/>
    <property type="match status" value="1"/>
</dbReference>
<dbReference type="PANTHER" id="PTHR46211:SF14">
    <property type="entry name" value="GLYCEROPHOSPHODIESTER PHOSPHODIESTERASE"/>
    <property type="match status" value="1"/>
</dbReference>
<dbReference type="Gene3D" id="3.20.20.190">
    <property type="entry name" value="Phosphatidylinositol (PI) phosphodiesterase"/>
    <property type="match status" value="1"/>
</dbReference>
<dbReference type="KEGG" id="hsd:SD1D_0148"/>
<dbReference type="SUPFAM" id="SSF51695">
    <property type="entry name" value="PLC-like phosphodiesterases"/>
    <property type="match status" value="1"/>
</dbReference>
<evidence type="ECO:0000313" key="3">
    <source>
        <dbReference type="Proteomes" id="UP000196053"/>
    </source>
</evidence>
<gene>
    <name evidence="2" type="ORF">SD1D_0148</name>
</gene>
<dbReference type="PROSITE" id="PS51704">
    <property type="entry name" value="GP_PDE"/>
    <property type="match status" value="1"/>
</dbReference>
<proteinExistence type="predicted"/>
<accession>A0A0K8J2I1</accession>
<dbReference type="GO" id="GO:0006629">
    <property type="term" value="P:lipid metabolic process"/>
    <property type="evidence" value="ECO:0007669"/>
    <property type="project" value="InterPro"/>
</dbReference>
<dbReference type="InterPro" id="IPR017946">
    <property type="entry name" value="PLC-like_Pdiesterase_TIM-brl"/>
</dbReference>
<feature type="domain" description="GP-PDE" evidence="1">
    <location>
        <begin position="9"/>
        <end position="240"/>
    </location>
</feature>
<dbReference type="RefSeq" id="WP_058257151.1">
    <property type="nucleotide sequence ID" value="NZ_DUPS01000039.1"/>
</dbReference>
<dbReference type="AlphaFoldDB" id="A0A0K8J2I1"/>
<name>A0A0K8J2I1_9FIRM</name>
<dbReference type="OrthoDB" id="384721at2"/>
<protein>
    <recommendedName>
        <fullName evidence="1">GP-PDE domain-containing protein</fullName>
    </recommendedName>
</protein>
<dbReference type="PANTHER" id="PTHR46211">
    <property type="entry name" value="GLYCEROPHOSPHORYL DIESTER PHOSPHODIESTERASE"/>
    <property type="match status" value="1"/>
</dbReference>
<evidence type="ECO:0000259" key="1">
    <source>
        <dbReference type="PROSITE" id="PS51704"/>
    </source>
</evidence>
<dbReference type="Proteomes" id="UP000196053">
    <property type="component" value="Chromosome I"/>
</dbReference>
<keyword evidence="3" id="KW-1185">Reference proteome</keyword>
<sequence>MWNQSKNNILVFGHRGLKAFYPENTMISFQKALEAGVDGIELDINMTKDGHLVIIHDTSVDRTTNGSGLVQNHTLRELKELDAGSHFSWEFKNEKIPTFEEFLDLVKYKDILLNVEIKDYRESVVDKTISMLEEYHLSDKYVITSFCADITTYAHEKYKVKTQGFPQWLVKNYKDDTNTHYYSVGIAMKYLTKELCDQYSSMNIDPWCYAPDNEEQVYKAIESGISLVTVNNPYPALKILKEKNLHS</sequence>